<reference evidence="2 3" key="1">
    <citation type="journal article" date="2011" name="J. Bacteriol.">
        <title>Genome sequence of Chthoniobacter flavus Ellin428, an aerobic heterotrophic soil bacterium.</title>
        <authorList>
            <person name="Kant R."/>
            <person name="van Passel M.W."/>
            <person name="Palva A."/>
            <person name="Lucas S."/>
            <person name="Lapidus A."/>
            <person name="Glavina Del Rio T."/>
            <person name="Dalin E."/>
            <person name="Tice H."/>
            <person name="Bruce D."/>
            <person name="Goodwin L."/>
            <person name="Pitluck S."/>
            <person name="Larimer F.W."/>
            <person name="Land M.L."/>
            <person name="Hauser L."/>
            <person name="Sangwan P."/>
            <person name="de Vos W.M."/>
            <person name="Janssen P.H."/>
            <person name="Smidt H."/>
        </authorList>
    </citation>
    <scope>NUCLEOTIDE SEQUENCE [LARGE SCALE GENOMIC DNA]</scope>
    <source>
        <strain evidence="2 3">Ellin428</strain>
    </source>
</reference>
<dbReference type="Proteomes" id="UP000005824">
    <property type="component" value="Unassembled WGS sequence"/>
</dbReference>
<dbReference type="STRING" id="497964.CfE428DRAFT_0407"/>
<keyword evidence="1" id="KW-1133">Transmembrane helix</keyword>
<accession>B4CUP4</accession>
<gene>
    <name evidence="2" type="ORF">CfE428DRAFT_0407</name>
</gene>
<sequence precursor="true">MNSQTMGLRVAGFVFGVMSLAQLARLLIRPEVVVAAHLIPLWPSVLAFLLLIGLSLWLLNLARPRS</sequence>
<feature type="transmembrane region" description="Helical" evidence="1">
    <location>
        <begin position="7"/>
        <end position="28"/>
    </location>
</feature>
<dbReference type="InParanoid" id="B4CUP4"/>
<protein>
    <submittedName>
        <fullName evidence="2">Uncharacterized protein</fullName>
    </submittedName>
</protein>
<evidence type="ECO:0000313" key="2">
    <source>
        <dbReference type="EMBL" id="EDY22282.1"/>
    </source>
</evidence>
<feature type="transmembrane region" description="Helical" evidence="1">
    <location>
        <begin position="34"/>
        <end position="59"/>
    </location>
</feature>
<keyword evidence="3" id="KW-1185">Reference proteome</keyword>
<keyword evidence="1" id="KW-0812">Transmembrane</keyword>
<name>B4CUP4_9BACT</name>
<evidence type="ECO:0000256" key="1">
    <source>
        <dbReference type="SAM" id="Phobius"/>
    </source>
</evidence>
<dbReference type="eggNOG" id="ENOG5033KFK">
    <property type="taxonomic scope" value="Bacteria"/>
</dbReference>
<comment type="caution">
    <text evidence="2">The sequence shown here is derived from an EMBL/GenBank/DDBJ whole genome shotgun (WGS) entry which is preliminary data.</text>
</comment>
<evidence type="ECO:0000313" key="3">
    <source>
        <dbReference type="Proteomes" id="UP000005824"/>
    </source>
</evidence>
<keyword evidence="1" id="KW-0472">Membrane</keyword>
<dbReference type="AlphaFoldDB" id="B4CUP4"/>
<organism evidence="2 3">
    <name type="scientific">Chthoniobacter flavus Ellin428</name>
    <dbReference type="NCBI Taxonomy" id="497964"/>
    <lineage>
        <taxon>Bacteria</taxon>
        <taxon>Pseudomonadati</taxon>
        <taxon>Verrucomicrobiota</taxon>
        <taxon>Spartobacteria</taxon>
        <taxon>Chthoniobacterales</taxon>
        <taxon>Chthoniobacteraceae</taxon>
        <taxon>Chthoniobacter</taxon>
    </lineage>
</organism>
<dbReference type="EMBL" id="ABVL01000001">
    <property type="protein sequence ID" value="EDY22282.1"/>
    <property type="molecule type" value="Genomic_DNA"/>
</dbReference>
<proteinExistence type="predicted"/>